<evidence type="ECO:0000256" key="1">
    <source>
        <dbReference type="SAM" id="MobiDB-lite"/>
    </source>
</evidence>
<reference evidence="3" key="2">
    <citation type="submission" date="2020-09" db="EMBL/GenBank/DDBJ databases">
        <authorList>
            <person name="Sun Q."/>
            <person name="Zhou Y."/>
        </authorList>
    </citation>
    <scope>NUCLEOTIDE SEQUENCE</scope>
    <source>
        <strain evidence="3">CGMCC 1.15725</strain>
    </source>
</reference>
<evidence type="ECO:0000313" key="4">
    <source>
        <dbReference type="Proteomes" id="UP000646365"/>
    </source>
</evidence>
<feature type="domain" description="FHA" evidence="2">
    <location>
        <begin position="28"/>
        <end position="78"/>
    </location>
</feature>
<dbReference type="InterPro" id="IPR008984">
    <property type="entry name" value="SMAD_FHA_dom_sf"/>
</dbReference>
<reference evidence="3" key="1">
    <citation type="journal article" date="2014" name="Int. J. Syst. Evol. Microbiol.">
        <title>Complete genome sequence of Corynebacterium casei LMG S-19264T (=DSM 44701T), isolated from a smear-ripened cheese.</title>
        <authorList>
            <consortium name="US DOE Joint Genome Institute (JGI-PGF)"/>
            <person name="Walter F."/>
            <person name="Albersmeier A."/>
            <person name="Kalinowski J."/>
            <person name="Ruckert C."/>
        </authorList>
    </citation>
    <scope>NUCLEOTIDE SEQUENCE</scope>
    <source>
        <strain evidence="3">CGMCC 1.15725</strain>
    </source>
</reference>
<dbReference type="CDD" id="cd00060">
    <property type="entry name" value="FHA"/>
    <property type="match status" value="1"/>
</dbReference>
<protein>
    <submittedName>
        <fullName evidence="3">Phosphopeptide-binding protein</fullName>
    </submittedName>
</protein>
<feature type="region of interest" description="Disordered" evidence="1">
    <location>
        <begin position="138"/>
        <end position="205"/>
    </location>
</feature>
<dbReference type="RefSeq" id="WP_189044354.1">
    <property type="nucleotide sequence ID" value="NZ_BMJQ01000003.1"/>
</dbReference>
<feature type="compositionally biased region" description="Gly residues" evidence="1">
    <location>
        <begin position="512"/>
        <end position="523"/>
    </location>
</feature>
<feature type="region of interest" description="Disordered" evidence="1">
    <location>
        <begin position="504"/>
        <end position="523"/>
    </location>
</feature>
<proteinExistence type="predicted"/>
<dbReference type="InterPro" id="IPR046883">
    <property type="entry name" value="T6SS_FHA_C"/>
</dbReference>
<dbReference type="Pfam" id="PF00498">
    <property type="entry name" value="FHA"/>
    <property type="match status" value="1"/>
</dbReference>
<dbReference type="Proteomes" id="UP000646365">
    <property type="component" value="Unassembled WGS sequence"/>
</dbReference>
<organism evidence="3 4">
    <name type="scientific">Aliidongia dinghuensis</name>
    <dbReference type="NCBI Taxonomy" id="1867774"/>
    <lineage>
        <taxon>Bacteria</taxon>
        <taxon>Pseudomonadati</taxon>
        <taxon>Pseudomonadota</taxon>
        <taxon>Alphaproteobacteria</taxon>
        <taxon>Rhodospirillales</taxon>
        <taxon>Dongiaceae</taxon>
        <taxon>Aliidongia</taxon>
    </lineage>
</organism>
<dbReference type="Gene3D" id="2.60.200.20">
    <property type="match status" value="1"/>
</dbReference>
<dbReference type="InterPro" id="IPR017735">
    <property type="entry name" value="T6SS_FHA"/>
</dbReference>
<evidence type="ECO:0000313" key="3">
    <source>
        <dbReference type="EMBL" id="GGF11174.1"/>
    </source>
</evidence>
<dbReference type="SUPFAM" id="SSF49879">
    <property type="entry name" value="SMAD/FHA domain"/>
    <property type="match status" value="1"/>
</dbReference>
<name>A0A8J2YS51_9PROT</name>
<evidence type="ECO:0000259" key="2">
    <source>
        <dbReference type="PROSITE" id="PS50006"/>
    </source>
</evidence>
<dbReference type="InterPro" id="IPR000253">
    <property type="entry name" value="FHA_dom"/>
</dbReference>
<dbReference type="Pfam" id="PF20232">
    <property type="entry name" value="T6SS_FHA_C"/>
    <property type="match status" value="1"/>
</dbReference>
<dbReference type="NCBIfam" id="TIGR03354">
    <property type="entry name" value="VI_FHA"/>
    <property type="match status" value="1"/>
</dbReference>
<sequence length="523" mass="55257">MPLIVSMQVTDPALGAQPPRRLQIDVRLSIGRGADNDLVLVDPSRVLSKNHCVIEASGSGYVVIDRSTNGVFLNNSPERLPRDMPTALQPGDLLQVGGYAFEVTALQPGAATADFGDEFAPCPPTVAERDPFDDLLADFGAEPKPTSGQGRPGGAGDFTPFQSSAFDTPLTDHKRADHQRSDPFLDPPVQRPLLPEADDLFGPPSGREEWVGGSEADHVDGPNAFFAPPKVVTPNIPDDWDELLDFSAPARPAPEAPTAAGPAAAAPVEQPMRNAFDEPSLEMPPVARPAPQAPHPTRSAAAPATAADRGAVAALLAATGVTGVALDEAQSIAVMERVGRMLAALVPGLMEILAARGSTKQEFHIERTMLGAHDNNPLKFAGSVDEAMRVMLLQHVPGFLPVDEAVTQALGDVKAHQLAVLAGMQTALKTVIGRFEPGQLEARLERSSLLEGILPQARKAKYWDLFRALHGEIVRELQDDLQKLFGADFAEAYRAQVERLAAGSEAESASGDGRGSGMGAAAG</sequence>
<comment type="caution">
    <text evidence="3">The sequence shown here is derived from an EMBL/GenBank/DDBJ whole genome shotgun (WGS) entry which is preliminary data.</text>
</comment>
<dbReference type="SMART" id="SM00240">
    <property type="entry name" value="FHA"/>
    <property type="match status" value="1"/>
</dbReference>
<dbReference type="PROSITE" id="PS50006">
    <property type="entry name" value="FHA_DOMAIN"/>
    <property type="match status" value="1"/>
</dbReference>
<accession>A0A8J2YS51</accession>
<feature type="compositionally biased region" description="Basic and acidic residues" evidence="1">
    <location>
        <begin position="170"/>
        <end position="183"/>
    </location>
</feature>
<gene>
    <name evidence="3" type="primary">fha1</name>
    <name evidence="3" type="ORF">GCM10011611_16020</name>
</gene>
<keyword evidence="4" id="KW-1185">Reference proteome</keyword>
<dbReference type="EMBL" id="BMJQ01000003">
    <property type="protein sequence ID" value="GGF11174.1"/>
    <property type="molecule type" value="Genomic_DNA"/>
</dbReference>
<dbReference type="AlphaFoldDB" id="A0A8J2YS51"/>